<keyword evidence="8" id="KW-0408">Iron</keyword>
<evidence type="ECO:0000313" key="11">
    <source>
        <dbReference type="EMBL" id="MEE2049673.1"/>
    </source>
</evidence>
<dbReference type="PANTHER" id="PTHR34128">
    <property type="entry name" value="CYTOCHROME C-TYPE BIOGENESIS PROTEIN CCME HOMOLOG, MITOCHONDRIAL"/>
    <property type="match status" value="1"/>
</dbReference>
<dbReference type="Gene3D" id="2.40.50.140">
    <property type="entry name" value="Nucleic acid-binding proteins"/>
    <property type="match status" value="1"/>
</dbReference>
<dbReference type="Proteomes" id="UP001348641">
    <property type="component" value="Unassembled WGS sequence"/>
</dbReference>
<evidence type="ECO:0000256" key="4">
    <source>
        <dbReference type="ARBA" id="ARBA00022723"/>
    </source>
</evidence>
<protein>
    <submittedName>
        <fullName evidence="11">Cytochrome c maturation protein CcmE</fullName>
    </submittedName>
</protein>
<comment type="caution">
    <text evidence="11">The sequence shown here is derived from an EMBL/GenBank/DDBJ whole genome shotgun (WGS) entry which is preliminary data.</text>
</comment>
<keyword evidence="4" id="KW-0479">Metal-binding</keyword>
<dbReference type="Pfam" id="PF03100">
    <property type="entry name" value="CcmE"/>
    <property type="match status" value="1"/>
</dbReference>
<dbReference type="InterPro" id="IPR012340">
    <property type="entry name" value="NA-bd_OB-fold"/>
</dbReference>
<evidence type="ECO:0000256" key="8">
    <source>
        <dbReference type="ARBA" id="ARBA00023004"/>
    </source>
</evidence>
<dbReference type="RefSeq" id="WP_330156935.1">
    <property type="nucleotide sequence ID" value="NZ_BAAAJA010000005.1"/>
</dbReference>
<feature type="compositionally biased region" description="Polar residues" evidence="10">
    <location>
        <begin position="133"/>
        <end position="143"/>
    </location>
</feature>
<evidence type="ECO:0000313" key="12">
    <source>
        <dbReference type="Proteomes" id="UP001348641"/>
    </source>
</evidence>
<evidence type="ECO:0000256" key="5">
    <source>
        <dbReference type="ARBA" id="ARBA00022748"/>
    </source>
</evidence>
<sequence length="151" mass="15856">MSTVHGLAEERRPRTRLRLAVVVVAALAAVGALAASGLGRDVVFYRTPEELVGDDSLVGERVRLGGVVAPGSIDEGEGVIRFTLTDGADVPVLYTGSLVGVFQEGQGALVEGSLDEDGVFRGDLLMVRHDNTYEGSDGTTYTPPASKEDQP</sequence>
<organism evidence="11 12">
    <name type="scientific">Nocardiopsis tropica</name>
    <dbReference type="NCBI Taxonomy" id="109330"/>
    <lineage>
        <taxon>Bacteria</taxon>
        <taxon>Bacillati</taxon>
        <taxon>Actinomycetota</taxon>
        <taxon>Actinomycetes</taxon>
        <taxon>Streptosporangiales</taxon>
        <taxon>Nocardiopsidaceae</taxon>
        <taxon>Nocardiopsis</taxon>
    </lineage>
</organism>
<keyword evidence="2" id="KW-0349">Heme</keyword>
<evidence type="ECO:0000256" key="3">
    <source>
        <dbReference type="ARBA" id="ARBA00022692"/>
    </source>
</evidence>
<proteinExistence type="predicted"/>
<dbReference type="SUPFAM" id="SSF82093">
    <property type="entry name" value="Heme chaperone CcmE"/>
    <property type="match status" value="1"/>
</dbReference>
<dbReference type="EMBL" id="JAUUCC010000006">
    <property type="protein sequence ID" value="MEE2049673.1"/>
    <property type="molecule type" value="Genomic_DNA"/>
</dbReference>
<accession>A0ABU7KK51</accession>
<keyword evidence="6" id="KW-0735">Signal-anchor</keyword>
<keyword evidence="7" id="KW-1133">Transmembrane helix</keyword>
<evidence type="ECO:0000256" key="2">
    <source>
        <dbReference type="ARBA" id="ARBA00022617"/>
    </source>
</evidence>
<feature type="region of interest" description="Disordered" evidence="10">
    <location>
        <begin position="131"/>
        <end position="151"/>
    </location>
</feature>
<evidence type="ECO:0000256" key="9">
    <source>
        <dbReference type="ARBA" id="ARBA00023136"/>
    </source>
</evidence>
<evidence type="ECO:0000256" key="10">
    <source>
        <dbReference type="SAM" id="MobiDB-lite"/>
    </source>
</evidence>
<evidence type="ECO:0000256" key="6">
    <source>
        <dbReference type="ARBA" id="ARBA00022968"/>
    </source>
</evidence>
<evidence type="ECO:0000256" key="1">
    <source>
        <dbReference type="ARBA" id="ARBA00004370"/>
    </source>
</evidence>
<dbReference type="PANTHER" id="PTHR34128:SF2">
    <property type="entry name" value="CYTOCHROME C-TYPE BIOGENESIS PROTEIN CCME HOMOLOG, MITOCHONDRIAL"/>
    <property type="match status" value="1"/>
</dbReference>
<keyword evidence="5" id="KW-0201">Cytochrome c-type biogenesis</keyword>
<keyword evidence="9" id="KW-0472">Membrane</keyword>
<dbReference type="InterPro" id="IPR004329">
    <property type="entry name" value="CcmE"/>
</dbReference>
<name>A0ABU7KK51_9ACTN</name>
<reference evidence="11 12" key="1">
    <citation type="submission" date="2023-07" db="EMBL/GenBank/DDBJ databases">
        <authorList>
            <person name="Girao M."/>
            <person name="Carvalho M.F."/>
        </authorList>
    </citation>
    <scope>NUCLEOTIDE SEQUENCE [LARGE SCALE GENOMIC DNA]</scope>
    <source>
        <strain evidence="11 12">66/93</strain>
    </source>
</reference>
<gene>
    <name evidence="11" type="ORF">Q8A49_04110</name>
</gene>
<dbReference type="InterPro" id="IPR036127">
    <property type="entry name" value="CcmE-like_sf"/>
</dbReference>
<evidence type="ECO:0000256" key="7">
    <source>
        <dbReference type="ARBA" id="ARBA00022989"/>
    </source>
</evidence>
<keyword evidence="3" id="KW-0812">Transmembrane</keyword>
<comment type="subcellular location">
    <subcellularLocation>
        <location evidence="1">Membrane</location>
    </subcellularLocation>
</comment>